<gene>
    <name evidence="4" type="ORF">JCM21531_3075</name>
</gene>
<accession>W4V8Q5</accession>
<evidence type="ECO:0000259" key="2">
    <source>
        <dbReference type="Pfam" id="PF26078"/>
    </source>
</evidence>
<dbReference type="PANTHER" id="PTHR37829:SF3">
    <property type="entry name" value="PROTEIN JAYE-RELATED"/>
    <property type="match status" value="1"/>
</dbReference>
<keyword evidence="5" id="KW-1185">Reference proteome</keyword>
<sequence length="361" mass="38678">MFEDMTFERILNRCLSRVPASVDKREGSIIYDAIAPAAAELAEMYINLGTILDRAFPDTATGRDLTLKAMERGIKRQPATYAQRKGEFKDPDGNPMDIPIGSRFSGGDVNYTATARIEPGVYNMAAETAGTIGNMYSGNLLPIDFIEGLGSAILSDVLIPGEGEESDDDLRARYFESLNIQAFGGNVQDYKEKTKGINGVGGVKVYPVWNGGGTVRLAIVTSDWGVPSPTLIDTVQEIIDPIGNQGVGLGIAPIGHVVTVEGVTAATIDISSQITLQSGYTWETVKPGIIAAISEYFTDLIKAWEDTENIVVRISQIETRTLDISGVLDITGTKINGDASNLVLGPDEIPVLGDVTNETVD</sequence>
<dbReference type="STRING" id="1294263.JCM21531_3075"/>
<feature type="domain" description="Baseplate J-like central" evidence="2">
    <location>
        <begin position="182"/>
        <end position="261"/>
    </location>
</feature>
<dbReference type="EMBL" id="BAVR01000039">
    <property type="protein sequence ID" value="GAE89536.1"/>
    <property type="molecule type" value="Genomic_DNA"/>
</dbReference>
<name>W4V8Q5_9FIRM</name>
<dbReference type="Proteomes" id="UP000019109">
    <property type="component" value="Unassembled WGS sequence"/>
</dbReference>
<dbReference type="InterPro" id="IPR052399">
    <property type="entry name" value="Phage_Baseplate_Assmbl_Protein"/>
</dbReference>
<reference evidence="4" key="1">
    <citation type="journal article" date="2014" name="Genome Announc.">
        <title>Draft Genome Sequence of Clostridium straminisolvens Strain JCM 21531T, Isolated from a Cellulose-Degrading Bacterial Community.</title>
        <authorList>
            <person name="Yuki M."/>
            <person name="Oshima K."/>
            <person name="Suda W."/>
            <person name="Sakamoto M."/>
            <person name="Kitamura K."/>
            <person name="Iida T."/>
            <person name="Hattori M."/>
            <person name="Ohkuma M."/>
        </authorList>
    </citation>
    <scope>NUCLEOTIDE SEQUENCE [LARGE SCALE GENOMIC DNA]</scope>
    <source>
        <strain evidence="4">JCM 21531</strain>
    </source>
</reference>
<dbReference type="Pfam" id="PF26078">
    <property type="entry name" value="Baseplate_J_M"/>
    <property type="match status" value="1"/>
</dbReference>
<evidence type="ECO:0000256" key="1">
    <source>
        <dbReference type="ARBA" id="ARBA00038087"/>
    </source>
</evidence>
<dbReference type="InterPro" id="IPR058530">
    <property type="entry name" value="Baseplate_J-like_C"/>
</dbReference>
<dbReference type="OrthoDB" id="2554267at2"/>
<organism evidence="4 5">
    <name type="scientific">Acetivibrio straminisolvens JCM 21531</name>
    <dbReference type="NCBI Taxonomy" id="1294263"/>
    <lineage>
        <taxon>Bacteria</taxon>
        <taxon>Bacillati</taxon>
        <taxon>Bacillota</taxon>
        <taxon>Clostridia</taxon>
        <taxon>Eubacteriales</taxon>
        <taxon>Oscillospiraceae</taxon>
        <taxon>Acetivibrio</taxon>
    </lineage>
</organism>
<dbReference type="InterPro" id="IPR058531">
    <property type="entry name" value="Baseplate_J_M"/>
</dbReference>
<dbReference type="PANTHER" id="PTHR37829">
    <property type="entry name" value="PHAGE-LIKE ELEMENT PBSX PROTEIN XKDT"/>
    <property type="match status" value="1"/>
</dbReference>
<evidence type="ECO:0000259" key="3">
    <source>
        <dbReference type="Pfam" id="PF26079"/>
    </source>
</evidence>
<dbReference type="RefSeq" id="WP_038289819.1">
    <property type="nucleotide sequence ID" value="NZ_BAVR01000039.1"/>
</dbReference>
<comment type="similarity">
    <text evidence="1">Belongs to the Mu gp47/PBSX XkdT family.</text>
</comment>
<comment type="caution">
    <text evidence="4">The sequence shown here is derived from an EMBL/GenBank/DDBJ whole genome shotgun (WGS) entry which is preliminary data.</text>
</comment>
<protein>
    <submittedName>
        <fullName evidence="4">Phage-like element PBSX protein XkdT</fullName>
    </submittedName>
</protein>
<proteinExistence type="inferred from homology"/>
<dbReference type="AlphaFoldDB" id="W4V8Q5"/>
<feature type="domain" description="Baseplate J-like C-terminal" evidence="3">
    <location>
        <begin position="268"/>
        <end position="357"/>
    </location>
</feature>
<dbReference type="Pfam" id="PF26079">
    <property type="entry name" value="Baseplate_J_C"/>
    <property type="match status" value="1"/>
</dbReference>
<evidence type="ECO:0000313" key="5">
    <source>
        <dbReference type="Proteomes" id="UP000019109"/>
    </source>
</evidence>
<evidence type="ECO:0000313" key="4">
    <source>
        <dbReference type="EMBL" id="GAE89536.1"/>
    </source>
</evidence>